<name>A0A7J0G749_9ERIC</name>
<organism evidence="1 2">
    <name type="scientific">Actinidia rufa</name>
    <dbReference type="NCBI Taxonomy" id="165716"/>
    <lineage>
        <taxon>Eukaryota</taxon>
        <taxon>Viridiplantae</taxon>
        <taxon>Streptophyta</taxon>
        <taxon>Embryophyta</taxon>
        <taxon>Tracheophyta</taxon>
        <taxon>Spermatophyta</taxon>
        <taxon>Magnoliopsida</taxon>
        <taxon>eudicotyledons</taxon>
        <taxon>Gunneridae</taxon>
        <taxon>Pentapetalae</taxon>
        <taxon>asterids</taxon>
        <taxon>Ericales</taxon>
        <taxon>Actinidiaceae</taxon>
        <taxon>Actinidia</taxon>
    </lineage>
</organism>
<proteinExistence type="predicted"/>
<evidence type="ECO:0000313" key="1">
    <source>
        <dbReference type="EMBL" id="GFZ06620.1"/>
    </source>
</evidence>
<dbReference type="AlphaFoldDB" id="A0A7J0G749"/>
<comment type="caution">
    <text evidence="1">The sequence shown here is derived from an EMBL/GenBank/DDBJ whole genome shotgun (WGS) entry which is preliminary data.</text>
</comment>
<keyword evidence="2" id="KW-1185">Reference proteome</keyword>
<dbReference type="Proteomes" id="UP000585474">
    <property type="component" value="Unassembled WGS sequence"/>
</dbReference>
<dbReference type="EMBL" id="BJWL01000018">
    <property type="protein sequence ID" value="GFZ06620.1"/>
    <property type="molecule type" value="Genomic_DNA"/>
</dbReference>
<gene>
    <name evidence="1" type="ORF">Acr_18g0007900</name>
</gene>
<evidence type="ECO:0000313" key="2">
    <source>
        <dbReference type="Proteomes" id="UP000585474"/>
    </source>
</evidence>
<accession>A0A7J0G749</accession>
<reference evidence="1 2" key="1">
    <citation type="submission" date="2019-07" db="EMBL/GenBank/DDBJ databases">
        <title>De Novo Assembly of kiwifruit Actinidia rufa.</title>
        <authorList>
            <person name="Sugita-Konishi S."/>
            <person name="Sato K."/>
            <person name="Mori E."/>
            <person name="Abe Y."/>
            <person name="Kisaki G."/>
            <person name="Hamano K."/>
            <person name="Suezawa K."/>
            <person name="Otani M."/>
            <person name="Fukuda T."/>
            <person name="Manabe T."/>
            <person name="Gomi K."/>
            <person name="Tabuchi M."/>
            <person name="Akimitsu K."/>
            <person name="Kataoka I."/>
        </authorList>
    </citation>
    <scope>NUCLEOTIDE SEQUENCE [LARGE SCALE GENOMIC DNA]</scope>
    <source>
        <strain evidence="2">cv. Fuchu</strain>
    </source>
</reference>
<dbReference type="OrthoDB" id="10688015at2759"/>
<sequence length="328" mass="36904">MTVTPLDFIAITSLFFGGKCLLYHPDFYQSQGKLDKALATIYGYMGAISCYTINRMGDFRPICEIWCFEYLRPLNRRNNHPNLHVFPFGQCWASGLMQARKSCGTVVSIQKILSAMTKDQVNWRLWANLNDTGAGHSVGWGPPPPPANMRSSMGLVGHRLAEALEGRVRQWVLGCDTFSSRSPDGDRKEFGLHWKISLPDAEGNLDIHCFLDSKRSNVPFPNTHCGERYNEFTAFSFLQILTFCDFFLAIFPVLEVHEHPRTGGIKIEKPNPSQSHQSFSSRDGGWVTMRVRMRLPAFIALMLGQAGKGKDPRKGAASDPQQDLFLLL</sequence>
<protein>
    <submittedName>
        <fullName evidence="1">Uncharacterized protein</fullName>
    </submittedName>
</protein>